<sequence>MLPVAMLVIAVVGAPVMILAPQGLPRLRSLERELTQVEDENAELTREIEALRGKVSRLRDDPTAVERIARDNLGLVRQTEVVFQFPNAR</sequence>
<dbReference type="InterPro" id="IPR007060">
    <property type="entry name" value="FtsL/DivIC"/>
</dbReference>
<dbReference type="AlphaFoldDB" id="A0A017TGF2"/>
<evidence type="ECO:0000256" key="6">
    <source>
        <dbReference type="ARBA" id="ARBA00023306"/>
    </source>
</evidence>
<evidence type="ECO:0000313" key="10">
    <source>
        <dbReference type="Proteomes" id="UP000019678"/>
    </source>
</evidence>
<dbReference type="Proteomes" id="UP000019678">
    <property type="component" value="Unassembled WGS sequence"/>
</dbReference>
<dbReference type="PANTHER" id="PTHR37485">
    <property type="entry name" value="CELL DIVISION PROTEIN FTSB"/>
    <property type="match status" value="1"/>
</dbReference>
<keyword evidence="7" id="KW-0175">Coiled coil</keyword>
<keyword evidence="6" id="KW-0131">Cell cycle</keyword>
<accession>A0A017TGF2</accession>
<proteinExistence type="predicted"/>
<dbReference type="STRING" id="1192034.CAP_7009"/>
<name>A0A017TGF2_9BACT</name>
<keyword evidence="5 8" id="KW-0472">Membrane</keyword>
<keyword evidence="10" id="KW-1185">Reference proteome</keyword>
<feature type="coiled-coil region" evidence="7">
    <location>
        <begin position="27"/>
        <end position="61"/>
    </location>
</feature>
<evidence type="ECO:0000313" key="9">
    <source>
        <dbReference type="EMBL" id="EYF07987.1"/>
    </source>
</evidence>
<feature type="transmembrane region" description="Helical" evidence="8">
    <location>
        <begin position="6"/>
        <end position="24"/>
    </location>
</feature>
<evidence type="ECO:0000256" key="8">
    <source>
        <dbReference type="SAM" id="Phobius"/>
    </source>
</evidence>
<dbReference type="Pfam" id="PF04977">
    <property type="entry name" value="DivIC"/>
    <property type="match status" value="1"/>
</dbReference>
<keyword evidence="2 9" id="KW-0132">Cell division</keyword>
<evidence type="ECO:0000256" key="7">
    <source>
        <dbReference type="SAM" id="Coils"/>
    </source>
</evidence>
<dbReference type="InterPro" id="IPR023081">
    <property type="entry name" value="Cell_div_FtsB"/>
</dbReference>
<evidence type="ECO:0000256" key="5">
    <source>
        <dbReference type="ARBA" id="ARBA00023136"/>
    </source>
</evidence>
<keyword evidence="3 8" id="KW-0812">Transmembrane</keyword>
<evidence type="ECO:0000256" key="1">
    <source>
        <dbReference type="ARBA" id="ARBA00022475"/>
    </source>
</evidence>
<evidence type="ECO:0000256" key="3">
    <source>
        <dbReference type="ARBA" id="ARBA00022692"/>
    </source>
</evidence>
<evidence type="ECO:0000256" key="2">
    <source>
        <dbReference type="ARBA" id="ARBA00022618"/>
    </source>
</evidence>
<dbReference type="PANTHER" id="PTHR37485:SF1">
    <property type="entry name" value="CELL DIVISION PROTEIN FTSB"/>
    <property type="match status" value="1"/>
</dbReference>
<dbReference type="GO" id="GO:0030428">
    <property type="term" value="C:cell septum"/>
    <property type="evidence" value="ECO:0007669"/>
    <property type="project" value="TreeGrafter"/>
</dbReference>
<gene>
    <name evidence="9" type="ORF">CAP_7009</name>
</gene>
<organism evidence="9 10">
    <name type="scientific">Chondromyces apiculatus DSM 436</name>
    <dbReference type="NCBI Taxonomy" id="1192034"/>
    <lineage>
        <taxon>Bacteria</taxon>
        <taxon>Pseudomonadati</taxon>
        <taxon>Myxococcota</taxon>
        <taxon>Polyangia</taxon>
        <taxon>Polyangiales</taxon>
        <taxon>Polyangiaceae</taxon>
        <taxon>Chondromyces</taxon>
    </lineage>
</organism>
<evidence type="ECO:0000256" key="4">
    <source>
        <dbReference type="ARBA" id="ARBA00022989"/>
    </source>
</evidence>
<reference evidence="9 10" key="1">
    <citation type="submission" date="2013-05" db="EMBL/GenBank/DDBJ databases">
        <title>Genome assembly of Chondromyces apiculatus DSM 436.</title>
        <authorList>
            <person name="Sharma G."/>
            <person name="Khatri I."/>
            <person name="Kaur C."/>
            <person name="Mayilraj S."/>
            <person name="Subramanian S."/>
        </authorList>
    </citation>
    <scope>NUCLEOTIDE SEQUENCE [LARGE SCALE GENOMIC DNA]</scope>
    <source>
        <strain evidence="9 10">DSM 436</strain>
    </source>
</reference>
<dbReference type="GO" id="GO:0043093">
    <property type="term" value="P:FtsZ-dependent cytokinesis"/>
    <property type="evidence" value="ECO:0007669"/>
    <property type="project" value="TreeGrafter"/>
</dbReference>
<keyword evidence="1" id="KW-1003">Cell membrane</keyword>
<dbReference type="EMBL" id="ASRX01000006">
    <property type="protein sequence ID" value="EYF07987.1"/>
    <property type="molecule type" value="Genomic_DNA"/>
</dbReference>
<dbReference type="eggNOG" id="COG2919">
    <property type="taxonomic scope" value="Bacteria"/>
</dbReference>
<comment type="caution">
    <text evidence="9">The sequence shown here is derived from an EMBL/GenBank/DDBJ whole genome shotgun (WGS) entry which is preliminary data.</text>
</comment>
<keyword evidence="4 8" id="KW-1133">Transmembrane helix</keyword>
<protein>
    <submittedName>
        <fullName evidence="9">Cell division protein DivIC (FtsB)</fullName>
    </submittedName>
</protein>